<reference evidence="6" key="1">
    <citation type="submission" date="2015-09" db="EMBL/GenBank/DDBJ databases">
        <authorList>
            <person name="Fill T.P."/>
            <person name="Baretta J.F."/>
            <person name="de Almeida L.G."/>
            <person name="Rocha M."/>
            <person name="de Souza D.H."/>
            <person name="Malavazi I."/>
            <person name="Cerdeira L.T."/>
            <person name="Hong H."/>
            <person name="Samborskyy M."/>
            <person name="de Vasconcelos A.T."/>
            <person name="Leadlay P."/>
            <person name="Rodrigues-Filho E."/>
        </authorList>
    </citation>
    <scope>NUCLEOTIDE SEQUENCE [LARGE SCALE GENOMIC DNA]</scope>
    <source>
        <strain evidence="6">LaBioMMi 136</strain>
    </source>
</reference>
<evidence type="ECO:0000259" key="4">
    <source>
        <dbReference type="Pfam" id="PF00135"/>
    </source>
</evidence>
<accession>A0A1S9RLF1</accession>
<evidence type="ECO:0000256" key="3">
    <source>
        <dbReference type="RuleBase" id="RU361235"/>
    </source>
</evidence>
<proteinExistence type="inferred from homology"/>
<dbReference type="InterPro" id="IPR019826">
    <property type="entry name" value="Carboxylesterase_B_AS"/>
</dbReference>
<protein>
    <recommendedName>
        <fullName evidence="3">Carboxylic ester hydrolase</fullName>
        <ecNumber evidence="3">3.1.1.-</ecNumber>
    </recommendedName>
</protein>
<sequence>MTETLRHPSIGPIVGKAADGIVQFLGVKYASLTDRLAEPRLLSNYNGQGLDATEIGPQAVSPSNGCDIEFGLIQQRLPRSTFKVSGLHCLHVNITMPSGSKNLPVLVFIHGGGFAVGSNAWPQYNFTRLVKLSVELGEPIVAVAVKCYRLGIPGFLTSTELTAAGYKANNGLRDQRVALEWVKHYIRGFGGAEDKITLMGQSAGAVASILHLQSRESLFQQLVVMSGTPLGLPPLSLPIADAAYSLSLKALNLHGLSMEDRVKEIVQGQVSNLCGIIPDIPLLPVIDNDVISQRPTYEGIAQASEAEFPGMRWCRRILIGDCQFDGSIFSAAMEKHKPGIANAFHLSLLQSLSFSLATVEHLQEAYDIIPGMPDDTAIRNILKFASDIRFYAPTRAIADSWPGTAYLYHFNEPNPWEGYWKGEASHNIDVVHLLRNFEEYFPPAQRRCAQKFTEHVLAFVNGKEPFPDRQLIKNGAMVYGSPAETATFVESRSAADFGRRQVVFDLAEEVGLEALNRSFSEFLSRA</sequence>
<evidence type="ECO:0000256" key="1">
    <source>
        <dbReference type="ARBA" id="ARBA00005964"/>
    </source>
</evidence>
<name>A0A1S9RLF1_PENBI</name>
<evidence type="ECO:0000313" key="6">
    <source>
        <dbReference type="Proteomes" id="UP000190744"/>
    </source>
</evidence>
<dbReference type="InterPro" id="IPR050309">
    <property type="entry name" value="Type-B_Carboxylest/Lipase"/>
</dbReference>
<dbReference type="Pfam" id="PF00135">
    <property type="entry name" value="COesterase"/>
    <property type="match status" value="1"/>
</dbReference>
<dbReference type="Gene3D" id="3.40.50.1820">
    <property type="entry name" value="alpha/beta hydrolase"/>
    <property type="match status" value="1"/>
</dbReference>
<dbReference type="Proteomes" id="UP000190744">
    <property type="component" value="Unassembled WGS sequence"/>
</dbReference>
<dbReference type="SUPFAM" id="SSF53474">
    <property type="entry name" value="alpha/beta-Hydrolases"/>
    <property type="match status" value="1"/>
</dbReference>
<dbReference type="GO" id="GO:0016787">
    <property type="term" value="F:hydrolase activity"/>
    <property type="evidence" value="ECO:0007669"/>
    <property type="project" value="UniProtKB-KW"/>
</dbReference>
<dbReference type="InterPro" id="IPR029058">
    <property type="entry name" value="AB_hydrolase_fold"/>
</dbReference>
<dbReference type="PANTHER" id="PTHR11559">
    <property type="entry name" value="CARBOXYLESTERASE"/>
    <property type="match status" value="1"/>
</dbReference>
<comment type="caution">
    <text evidence="5">The sequence shown here is derived from an EMBL/GenBank/DDBJ whole genome shotgun (WGS) entry which is preliminary data.</text>
</comment>
<keyword evidence="2 3" id="KW-0378">Hydrolase</keyword>
<dbReference type="EC" id="3.1.1.-" evidence="3"/>
<dbReference type="EMBL" id="LJBN01000145">
    <property type="protein sequence ID" value="OOQ86325.1"/>
    <property type="molecule type" value="Genomic_DNA"/>
</dbReference>
<gene>
    <name evidence="5" type="ORF">PEBR_21898</name>
</gene>
<dbReference type="GO" id="GO:0072330">
    <property type="term" value="P:monocarboxylic acid biosynthetic process"/>
    <property type="evidence" value="ECO:0007669"/>
    <property type="project" value="UniProtKB-ARBA"/>
</dbReference>
<evidence type="ECO:0000313" key="5">
    <source>
        <dbReference type="EMBL" id="OOQ86325.1"/>
    </source>
</evidence>
<dbReference type="PROSITE" id="PS00122">
    <property type="entry name" value="CARBOXYLESTERASE_B_1"/>
    <property type="match status" value="1"/>
</dbReference>
<dbReference type="InterPro" id="IPR002018">
    <property type="entry name" value="CarbesteraseB"/>
</dbReference>
<feature type="domain" description="Carboxylesterase type B" evidence="4">
    <location>
        <begin position="11"/>
        <end position="465"/>
    </location>
</feature>
<dbReference type="AlphaFoldDB" id="A0A1S9RLF1"/>
<dbReference type="GO" id="GO:0017000">
    <property type="term" value="P:antibiotic biosynthetic process"/>
    <property type="evidence" value="ECO:0007669"/>
    <property type="project" value="UniProtKB-ARBA"/>
</dbReference>
<evidence type="ECO:0000256" key="2">
    <source>
        <dbReference type="ARBA" id="ARBA00022801"/>
    </source>
</evidence>
<comment type="similarity">
    <text evidence="1 3">Belongs to the type-B carboxylesterase/lipase family.</text>
</comment>
<organism evidence="5 6">
    <name type="scientific">Penicillium brasilianum</name>
    <dbReference type="NCBI Taxonomy" id="104259"/>
    <lineage>
        <taxon>Eukaryota</taxon>
        <taxon>Fungi</taxon>
        <taxon>Dikarya</taxon>
        <taxon>Ascomycota</taxon>
        <taxon>Pezizomycotina</taxon>
        <taxon>Eurotiomycetes</taxon>
        <taxon>Eurotiomycetidae</taxon>
        <taxon>Eurotiales</taxon>
        <taxon>Aspergillaceae</taxon>
        <taxon>Penicillium</taxon>
    </lineage>
</organism>